<comment type="pathway">
    <text evidence="2 14">Amino-acid biosynthesis; L-proline biosynthesis; L-proline from L-glutamate 5-semialdehyde: step 1/1.</text>
</comment>
<comment type="similarity">
    <text evidence="3 14">Belongs to the pyrroline-5-carboxylate reductase family.</text>
</comment>
<dbReference type="InterPro" id="IPR000304">
    <property type="entry name" value="Pyrroline-COOH_reductase"/>
</dbReference>
<dbReference type="InterPro" id="IPR028939">
    <property type="entry name" value="P5C_Rdtase_cat_N"/>
</dbReference>
<dbReference type="UniPathway" id="UPA00098">
    <property type="reaction ID" value="UER00361"/>
</dbReference>
<dbReference type="Pfam" id="PF03807">
    <property type="entry name" value="F420_oxidored"/>
    <property type="match status" value="1"/>
</dbReference>
<dbReference type="EMBL" id="GFDF01001170">
    <property type="protein sequence ID" value="JAV12914.1"/>
    <property type="molecule type" value="Transcribed_RNA"/>
</dbReference>
<dbReference type="Pfam" id="PF14748">
    <property type="entry name" value="P5CR_dimer"/>
    <property type="match status" value="1"/>
</dbReference>
<comment type="catalytic activity">
    <reaction evidence="11">
        <text>L-proline + NAD(+) = (S)-1-pyrroline-5-carboxylate + NADH + 2 H(+)</text>
        <dbReference type="Rhea" id="RHEA:14105"/>
        <dbReference type="ChEBI" id="CHEBI:15378"/>
        <dbReference type="ChEBI" id="CHEBI:17388"/>
        <dbReference type="ChEBI" id="CHEBI:57540"/>
        <dbReference type="ChEBI" id="CHEBI:57945"/>
        <dbReference type="ChEBI" id="CHEBI:60039"/>
        <dbReference type="EC" id="1.5.1.2"/>
    </reaction>
</comment>
<dbReference type="InterPro" id="IPR029036">
    <property type="entry name" value="P5CR_dimer"/>
</dbReference>
<evidence type="ECO:0000256" key="6">
    <source>
        <dbReference type="ARBA" id="ARBA00022490"/>
    </source>
</evidence>
<dbReference type="PANTHER" id="PTHR11645">
    <property type="entry name" value="PYRROLINE-5-CARBOXYLATE REDUCTASE"/>
    <property type="match status" value="1"/>
</dbReference>
<dbReference type="PANTHER" id="PTHR11645:SF62">
    <property type="entry name" value="PYRROLINE-5-CARBOXYLATE REDUCTASE"/>
    <property type="match status" value="1"/>
</dbReference>
<feature type="binding site" evidence="13">
    <location>
        <position position="57"/>
    </location>
    <ligand>
        <name>NADPH</name>
        <dbReference type="ChEBI" id="CHEBI:57783"/>
    </ligand>
</feature>
<keyword evidence="6" id="KW-0963">Cytoplasm</keyword>
<dbReference type="GO" id="GO:0005737">
    <property type="term" value="C:cytoplasm"/>
    <property type="evidence" value="ECO:0007669"/>
    <property type="project" value="UniProtKB-SubCell"/>
</dbReference>
<evidence type="ECO:0000259" key="15">
    <source>
        <dbReference type="Pfam" id="PF03807"/>
    </source>
</evidence>
<feature type="binding site" evidence="13">
    <location>
        <begin position="7"/>
        <end position="12"/>
    </location>
    <ligand>
        <name>NADP(+)</name>
        <dbReference type="ChEBI" id="CHEBI:58349"/>
    </ligand>
</feature>
<evidence type="ECO:0000313" key="17">
    <source>
        <dbReference type="EMBL" id="JAV12914.1"/>
    </source>
</evidence>
<evidence type="ECO:0000256" key="2">
    <source>
        <dbReference type="ARBA" id="ARBA00005205"/>
    </source>
</evidence>
<feature type="domain" description="Pyrroline-5-carboxylate reductase dimerisation" evidence="16">
    <location>
        <begin position="161"/>
        <end position="264"/>
    </location>
</feature>
<feature type="domain" description="Pyrroline-5-carboxylate reductase catalytic N-terminal" evidence="15">
    <location>
        <begin position="3"/>
        <end position="97"/>
    </location>
</feature>
<protein>
    <recommendedName>
        <fullName evidence="5 14">Pyrroline-5-carboxylate reductase</fullName>
        <ecNumber evidence="4 14">1.5.1.2</ecNumber>
    </recommendedName>
</protein>
<accession>A0A1L8E2K6</accession>
<dbReference type="Gene3D" id="3.40.50.720">
    <property type="entry name" value="NAD(P)-binding Rossmann-like Domain"/>
    <property type="match status" value="1"/>
</dbReference>
<comment type="subcellular location">
    <subcellularLocation>
        <location evidence="1">Cytoplasm</location>
    </subcellularLocation>
</comment>
<dbReference type="FunFam" id="1.10.3730.10:FF:000001">
    <property type="entry name" value="Pyrroline-5-carboxylate reductase"/>
    <property type="match status" value="1"/>
</dbReference>
<evidence type="ECO:0000256" key="4">
    <source>
        <dbReference type="ARBA" id="ARBA00012855"/>
    </source>
</evidence>
<sequence length="270" mass="28132">MMKIGFIGGGKMAQAMAKGFIAAGLSKADNMIASCHPSDHLSAEAFQSLGAQCISKNIPVVEKSDIVFVSVKPSIVPIALSDVKSVSDGKLFLSIAMGVTIEQLEKRLSLGARVIRVMPNTPAIIRKGCSVFVRGSRATDKDVNITQTLLRAVGSCEEVPETLMDPITAVSGSGPAYVYLMIEALADGGVKMGLPRDLAYRLASQTVLGAGGMVRETEIHPAKLKDDVTSPAGSTAAGLHALEQSGFRASVIGAVEAATRRCAEISSASE</sequence>
<evidence type="ECO:0000256" key="11">
    <source>
        <dbReference type="ARBA" id="ARBA00050547"/>
    </source>
</evidence>
<evidence type="ECO:0000256" key="8">
    <source>
        <dbReference type="ARBA" id="ARBA00022650"/>
    </source>
</evidence>
<dbReference type="SUPFAM" id="SSF51735">
    <property type="entry name" value="NAD(P)-binding Rossmann-fold domains"/>
    <property type="match status" value="1"/>
</dbReference>
<dbReference type="GO" id="GO:0004735">
    <property type="term" value="F:pyrroline-5-carboxylate reductase activity"/>
    <property type="evidence" value="ECO:0007669"/>
    <property type="project" value="UniProtKB-EC"/>
</dbReference>
<evidence type="ECO:0000256" key="5">
    <source>
        <dbReference type="ARBA" id="ARBA00021413"/>
    </source>
</evidence>
<keyword evidence="10 14" id="KW-0560">Oxidoreductase</keyword>
<dbReference type="PROSITE" id="PS00521">
    <property type="entry name" value="P5CR"/>
    <property type="match status" value="1"/>
</dbReference>
<dbReference type="FunFam" id="3.40.50.720:FF:000190">
    <property type="entry name" value="Pyrroline-5-carboxylate reductase"/>
    <property type="match status" value="1"/>
</dbReference>
<evidence type="ECO:0000256" key="12">
    <source>
        <dbReference type="ARBA" id="ARBA00052690"/>
    </source>
</evidence>
<proteinExistence type="inferred from homology"/>
<dbReference type="InterPro" id="IPR036291">
    <property type="entry name" value="NAD(P)-bd_dom_sf"/>
</dbReference>
<keyword evidence="7 14" id="KW-0028">Amino-acid biosynthesis</keyword>
<dbReference type="InterPro" id="IPR008927">
    <property type="entry name" value="6-PGluconate_DH-like_C_sf"/>
</dbReference>
<dbReference type="GO" id="GO:0055129">
    <property type="term" value="P:L-proline biosynthetic process"/>
    <property type="evidence" value="ECO:0007669"/>
    <property type="project" value="UniProtKB-UniPathway"/>
</dbReference>
<evidence type="ECO:0000256" key="3">
    <source>
        <dbReference type="ARBA" id="ARBA00005525"/>
    </source>
</evidence>
<evidence type="ECO:0000256" key="9">
    <source>
        <dbReference type="ARBA" id="ARBA00022857"/>
    </source>
</evidence>
<reference evidence="17" key="1">
    <citation type="submission" date="2016-12" db="EMBL/GenBank/DDBJ databases">
        <title>An insight into the sialome and mialome of the sand fly, Nyssomyia neivai.</title>
        <authorList>
            <person name="Sebastian V."/>
            <person name="Goulart T.M."/>
            <person name="Oliveira W."/>
            <person name="Calvo E."/>
            <person name="Oliveira L.F."/>
            <person name="Pinto M.C."/>
            <person name="Rosselino A.M."/>
            <person name="Ribeiro J.M."/>
        </authorList>
    </citation>
    <scope>NUCLEOTIDE SEQUENCE</scope>
</reference>
<dbReference type="HAMAP" id="MF_01925">
    <property type="entry name" value="P5C_reductase"/>
    <property type="match status" value="1"/>
</dbReference>
<dbReference type="PIRSF" id="PIRSF000193">
    <property type="entry name" value="Pyrrol-5-carb_rd"/>
    <property type="match status" value="1"/>
</dbReference>
<dbReference type="AlphaFoldDB" id="A0A1L8E2K6"/>
<evidence type="ECO:0000256" key="1">
    <source>
        <dbReference type="ARBA" id="ARBA00004496"/>
    </source>
</evidence>
<dbReference type="NCBIfam" id="TIGR00112">
    <property type="entry name" value="proC"/>
    <property type="match status" value="1"/>
</dbReference>
<organism evidence="17">
    <name type="scientific">Nyssomyia neivai</name>
    <dbReference type="NCBI Taxonomy" id="330878"/>
    <lineage>
        <taxon>Eukaryota</taxon>
        <taxon>Metazoa</taxon>
        <taxon>Ecdysozoa</taxon>
        <taxon>Arthropoda</taxon>
        <taxon>Hexapoda</taxon>
        <taxon>Insecta</taxon>
        <taxon>Pterygota</taxon>
        <taxon>Neoptera</taxon>
        <taxon>Endopterygota</taxon>
        <taxon>Diptera</taxon>
        <taxon>Nematocera</taxon>
        <taxon>Psychodoidea</taxon>
        <taxon>Psychodidae</taxon>
        <taxon>Nyssomyia</taxon>
    </lineage>
</organism>
<evidence type="ECO:0000256" key="7">
    <source>
        <dbReference type="ARBA" id="ARBA00022605"/>
    </source>
</evidence>
<dbReference type="Gene3D" id="1.10.3730.10">
    <property type="entry name" value="ProC C-terminal domain-like"/>
    <property type="match status" value="1"/>
</dbReference>
<dbReference type="SUPFAM" id="SSF48179">
    <property type="entry name" value="6-phosphogluconate dehydrogenase C-terminal domain-like"/>
    <property type="match status" value="1"/>
</dbReference>
<comment type="catalytic activity">
    <reaction evidence="12 14">
        <text>L-proline + NADP(+) = (S)-1-pyrroline-5-carboxylate + NADPH + 2 H(+)</text>
        <dbReference type="Rhea" id="RHEA:14109"/>
        <dbReference type="ChEBI" id="CHEBI:15378"/>
        <dbReference type="ChEBI" id="CHEBI:17388"/>
        <dbReference type="ChEBI" id="CHEBI:57783"/>
        <dbReference type="ChEBI" id="CHEBI:58349"/>
        <dbReference type="ChEBI" id="CHEBI:60039"/>
        <dbReference type="EC" id="1.5.1.2"/>
    </reaction>
</comment>
<keyword evidence="8 14" id="KW-0641">Proline biosynthesis</keyword>
<dbReference type="EC" id="1.5.1.2" evidence="4 14"/>
<evidence type="ECO:0000259" key="16">
    <source>
        <dbReference type="Pfam" id="PF14748"/>
    </source>
</evidence>
<keyword evidence="9 13" id="KW-0521">NADP</keyword>
<evidence type="ECO:0000256" key="14">
    <source>
        <dbReference type="RuleBase" id="RU003903"/>
    </source>
</evidence>
<evidence type="ECO:0000256" key="10">
    <source>
        <dbReference type="ARBA" id="ARBA00023002"/>
    </source>
</evidence>
<evidence type="ECO:0000256" key="13">
    <source>
        <dbReference type="PIRSR" id="PIRSR000193-1"/>
    </source>
</evidence>
<name>A0A1L8E2K6_9DIPT</name>
<dbReference type="InterPro" id="IPR053790">
    <property type="entry name" value="P5CR-like_CS"/>
</dbReference>